<dbReference type="EMBL" id="KV875097">
    <property type="protein sequence ID" value="OIW29988.1"/>
    <property type="molecule type" value="Genomic_DNA"/>
</dbReference>
<dbReference type="AlphaFoldDB" id="A0A1J7JL40"/>
<gene>
    <name evidence="4" type="ORF">CONLIGDRAFT_680783</name>
</gene>
<comment type="similarity">
    <text evidence="1">Belongs to the bacterial ribosomal protein bL34 family.</text>
</comment>
<dbReference type="FunCoup" id="A0A1J7JL40">
    <property type="interactions" value="148"/>
</dbReference>
<keyword evidence="2" id="KW-0689">Ribosomal protein</keyword>
<dbReference type="InterPro" id="IPR000271">
    <property type="entry name" value="Ribosomal_bL34"/>
</dbReference>
<name>A0A1J7JL40_9PEZI</name>
<dbReference type="GO" id="GO:0003735">
    <property type="term" value="F:structural constituent of ribosome"/>
    <property type="evidence" value="ECO:0007669"/>
    <property type="project" value="InterPro"/>
</dbReference>
<dbReference type="HAMAP" id="MF_00391">
    <property type="entry name" value="Ribosomal_bL34"/>
    <property type="match status" value="1"/>
</dbReference>
<dbReference type="STRING" id="1408157.A0A1J7JL40"/>
<dbReference type="GO" id="GO:0006412">
    <property type="term" value="P:translation"/>
    <property type="evidence" value="ECO:0007669"/>
    <property type="project" value="InterPro"/>
</dbReference>
<dbReference type="PANTHER" id="PTHR14503">
    <property type="entry name" value="MITOCHONDRIAL RIBOSOMAL PROTEIN 34 FAMILY MEMBER"/>
    <property type="match status" value="1"/>
</dbReference>
<evidence type="ECO:0000313" key="4">
    <source>
        <dbReference type="EMBL" id="OIW29988.1"/>
    </source>
</evidence>
<evidence type="ECO:0000256" key="2">
    <source>
        <dbReference type="ARBA" id="ARBA00022980"/>
    </source>
</evidence>
<accession>A0A1J7JL40</accession>
<evidence type="ECO:0000313" key="5">
    <source>
        <dbReference type="Proteomes" id="UP000182658"/>
    </source>
</evidence>
<evidence type="ECO:0008006" key="6">
    <source>
        <dbReference type="Google" id="ProtNLM"/>
    </source>
</evidence>
<evidence type="ECO:0000256" key="3">
    <source>
        <dbReference type="ARBA" id="ARBA00023274"/>
    </source>
</evidence>
<protein>
    <recommendedName>
        <fullName evidence="6">Ribosomal protein L34</fullName>
    </recommendedName>
</protein>
<dbReference type="NCBIfam" id="TIGR01030">
    <property type="entry name" value="rpmH_bact"/>
    <property type="match status" value="1"/>
</dbReference>
<dbReference type="InParanoid" id="A0A1J7JL40"/>
<organism evidence="4 5">
    <name type="scientific">Coniochaeta ligniaria NRRL 30616</name>
    <dbReference type="NCBI Taxonomy" id="1408157"/>
    <lineage>
        <taxon>Eukaryota</taxon>
        <taxon>Fungi</taxon>
        <taxon>Dikarya</taxon>
        <taxon>Ascomycota</taxon>
        <taxon>Pezizomycotina</taxon>
        <taxon>Sordariomycetes</taxon>
        <taxon>Sordariomycetidae</taxon>
        <taxon>Coniochaetales</taxon>
        <taxon>Coniochaetaceae</taxon>
        <taxon>Coniochaeta</taxon>
    </lineage>
</organism>
<dbReference type="Gene3D" id="1.10.287.3980">
    <property type="match status" value="1"/>
</dbReference>
<reference evidence="4 5" key="1">
    <citation type="submission" date="2016-10" db="EMBL/GenBank/DDBJ databases">
        <title>Draft genome sequence of Coniochaeta ligniaria NRRL30616, a lignocellulolytic fungus for bioabatement of inhibitors in plant biomass hydrolysates.</title>
        <authorList>
            <consortium name="DOE Joint Genome Institute"/>
            <person name="Jimenez D.J."/>
            <person name="Hector R.E."/>
            <person name="Riley R."/>
            <person name="Sun H."/>
            <person name="Grigoriev I.V."/>
            <person name="Van Elsas J.D."/>
            <person name="Nichols N.N."/>
        </authorList>
    </citation>
    <scope>NUCLEOTIDE SEQUENCE [LARGE SCALE GENOMIC DNA]</scope>
    <source>
        <strain evidence="4 5">NRRL 30616</strain>
    </source>
</reference>
<dbReference type="Pfam" id="PF00468">
    <property type="entry name" value="Ribosomal_L34"/>
    <property type="match status" value="1"/>
</dbReference>
<proteinExistence type="inferred from homology"/>
<keyword evidence="3" id="KW-0687">Ribonucleoprotein</keyword>
<dbReference type="OrthoDB" id="431691at2759"/>
<dbReference type="PANTHER" id="PTHR14503:SF4">
    <property type="entry name" value="LARGE RIBOSOMAL SUBUNIT PROTEIN BL34M"/>
    <property type="match status" value="1"/>
</dbReference>
<dbReference type="GO" id="GO:0005762">
    <property type="term" value="C:mitochondrial large ribosomal subunit"/>
    <property type="evidence" value="ECO:0007669"/>
    <property type="project" value="TreeGrafter"/>
</dbReference>
<dbReference type="Proteomes" id="UP000182658">
    <property type="component" value="Unassembled WGS sequence"/>
</dbReference>
<evidence type="ECO:0000256" key="1">
    <source>
        <dbReference type="ARBA" id="ARBA00010111"/>
    </source>
</evidence>
<keyword evidence="5" id="KW-1185">Reference proteome</keyword>
<sequence length="135" mass="14643">MTCLRASRCAAPRSLAASTRSFSSLPTLRPTLSSPPSVFRSPVGVLSRFVPASTTTAEGTAPLDLVPRSSISAHPALAGLGTQIRCGPRFHRMNPSSRLIQKRRHGFLSRIRTKNGRKLLARRKAKGRKRLSGTI</sequence>